<protein>
    <recommendedName>
        <fullName evidence="2">PPM-type phosphatase domain-containing protein</fullName>
    </recommendedName>
</protein>
<dbReference type="SMART" id="SM00331">
    <property type="entry name" value="PP2C_SIG"/>
    <property type="match status" value="1"/>
</dbReference>
<dbReference type="SMART" id="SM00332">
    <property type="entry name" value="PP2Cc"/>
    <property type="match status" value="1"/>
</dbReference>
<dbReference type="GO" id="GO:0004722">
    <property type="term" value="F:protein serine/threonine phosphatase activity"/>
    <property type="evidence" value="ECO:0007669"/>
    <property type="project" value="InterPro"/>
</dbReference>
<feature type="compositionally biased region" description="Low complexity" evidence="1">
    <location>
        <begin position="119"/>
        <end position="133"/>
    </location>
</feature>
<dbReference type="Proteomes" id="UP001055712">
    <property type="component" value="Unassembled WGS sequence"/>
</dbReference>
<dbReference type="InterPro" id="IPR036457">
    <property type="entry name" value="PPM-type-like_dom_sf"/>
</dbReference>
<feature type="compositionally biased region" description="Low complexity" evidence="1">
    <location>
        <begin position="1072"/>
        <end position="1087"/>
    </location>
</feature>
<dbReference type="Pfam" id="PF00481">
    <property type="entry name" value="PP2C"/>
    <property type="match status" value="1"/>
</dbReference>
<proteinExistence type="predicted"/>
<feature type="compositionally biased region" description="Low complexity" evidence="1">
    <location>
        <begin position="1207"/>
        <end position="1257"/>
    </location>
</feature>
<feature type="region of interest" description="Disordered" evidence="1">
    <location>
        <begin position="197"/>
        <end position="412"/>
    </location>
</feature>
<dbReference type="PROSITE" id="PS51746">
    <property type="entry name" value="PPM_2"/>
    <property type="match status" value="1"/>
</dbReference>
<gene>
    <name evidence="3" type="ORF">D9Q98_005011</name>
</gene>
<keyword evidence="4" id="KW-1185">Reference proteome</keyword>
<feature type="compositionally biased region" description="Pro residues" evidence="1">
    <location>
        <begin position="1281"/>
        <end position="1294"/>
    </location>
</feature>
<feature type="compositionally biased region" description="Low complexity" evidence="1">
    <location>
        <begin position="265"/>
        <end position="281"/>
    </location>
</feature>
<feature type="domain" description="PPM-type phosphatase" evidence="2">
    <location>
        <begin position="394"/>
        <end position="682"/>
    </location>
</feature>
<feature type="compositionally biased region" description="Low complexity" evidence="1">
    <location>
        <begin position="1147"/>
        <end position="1187"/>
    </location>
</feature>
<feature type="compositionally biased region" description="Acidic residues" evidence="1">
    <location>
        <begin position="836"/>
        <end position="852"/>
    </location>
</feature>
<dbReference type="InterPro" id="IPR001932">
    <property type="entry name" value="PPM-type_phosphatase-like_dom"/>
</dbReference>
<dbReference type="InterPro" id="IPR015655">
    <property type="entry name" value="PP2C"/>
</dbReference>
<evidence type="ECO:0000259" key="2">
    <source>
        <dbReference type="PROSITE" id="PS51746"/>
    </source>
</evidence>
<dbReference type="EMBL" id="SIDB01000007">
    <property type="protein sequence ID" value="KAI3430416.1"/>
    <property type="molecule type" value="Genomic_DNA"/>
</dbReference>
<feature type="region of interest" description="Disordered" evidence="1">
    <location>
        <begin position="819"/>
        <end position="1474"/>
    </location>
</feature>
<feature type="compositionally biased region" description="Pro residues" evidence="1">
    <location>
        <begin position="1455"/>
        <end position="1474"/>
    </location>
</feature>
<feature type="compositionally biased region" description="Low complexity" evidence="1">
    <location>
        <begin position="963"/>
        <end position="1014"/>
    </location>
</feature>
<reference evidence="3" key="2">
    <citation type="submission" date="2020-11" db="EMBL/GenBank/DDBJ databases">
        <authorList>
            <person name="Cecchin M."/>
            <person name="Marcolungo L."/>
            <person name="Rossato M."/>
            <person name="Girolomoni L."/>
            <person name="Cosentino E."/>
            <person name="Cuine S."/>
            <person name="Li-Beisson Y."/>
            <person name="Delledonne M."/>
            <person name="Ballottari M."/>
        </authorList>
    </citation>
    <scope>NUCLEOTIDE SEQUENCE</scope>
    <source>
        <strain evidence="3">211/11P</strain>
        <tissue evidence="3">Whole cell</tissue>
    </source>
</reference>
<evidence type="ECO:0000256" key="1">
    <source>
        <dbReference type="SAM" id="MobiDB-lite"/>
    </source>
</evidence>
<feature type="compositionally biased region" description="Low complexity" evidence="1">
    <location>
        <begin position="1128"/>
        <end position="1140"/>
    </location>
</feature>
<sequence>MSLQQQPVEWRSLTRNDTTLLHSFTLSPEVDPDHLEAHLEREAAPGCGIEAHLVLTDVRRGSRLLRTPVEGPCNWQDLSASFEPSQRQLQVSISLLPPGSADKLAQAAAAAAAAAAGQAPSVGSPEMPAAAVPASPPLSPQSSTCSLHSACSQLAAAGEEAEQRQPEAATQPGRQSEEAASGAEAAVQGLGVVGLSRPTSADAGGPITPHLSIDDDAGAHTAATEDSEPLLASPSPQLESSEDTLTSQAAVAPEGTADGDDAGAGDEQAQLAAGAGEAAGPSKKKKKKKKKKKVKAAGDVADGVAGAAAEEQGSEAEAEAEQEEEEEEKDRPGEQQAGAAATPEGAAEEQAAAQQAVEEESREAEVEEAPRIVTGHTELGAEVAHSALSGPTLRDALSKDRKRDSGGGEDQWLIKPANAWSMQGAEGQASFAAFGVFDGHGGRQVATFASNNLIKAVMAEVDASPIPLQEVPEVEGLGEEEAARWRLQATLMARLPKACATAFKAVDADAQRRWPQRGGTTATLAVVCGWELLVANVGDSCAYLDTGSEVLQVSGTHRLEDSKSEVERCLAAGREVAPSTVEGKPTGPIRVWPGGLNMARTIGDAEAGDVVNAEPEVCQVTLPVSGGRLLIGSDGLWDAIHPKTAAHHCRDMTAPEAAHKLLALAIKADKLKDDVTVVVVDFLPTSGARLPPALALHRISSSLSAASAGSGKSQKGGEREVAHLSRVWHPLRDSQDWIAAGAERRAQVLAEQRLAEADAAAEAQRAVERQQDAFKQVLKKAALSGATAESLQAMEDHTSDLYKELATLRLDPQDVADGLKRAAQEAKEEQLKELTEGDWETVGDQPAEQEQDQEPHAPQAGPAATQAASQAGRGGRGRGRGRGYSAAHGGERGGRGGRHGGYGRGEPQQQLGGREGRGRGRGRGQYGREQYDRGQYGGRYGPSGPAPAGIEHGSQAAPPPAPVGEEPTATTTANGGEAPATAAALAPASQAAAIAAAAQGSSSDAPAPATAAGAQRRVLPLPGGEQRTHVPGRGRPEGGRAGPGRGRGAAGRRPLANSAAGSATGRAGQAVPHQQQPQAEPQHQHQPQPQPQPRPSTAVVQPSSDSSQQRQAQPRQAAVRPAAPPAVQPSGGQPQAQPQHQPHRQPQHPAQPQPQLRPAAAQAPPPAVHQQQAAAAGPTATYVPPAASATTAALYFRPPPPLHGHQHQQQYGAPPQQYYAAHPGQQQYAGHPQQQYYAAQPPQQYAPPGQQQYGAAPVQHHVHPGPHYAPPSHQQYAAVPPQHPGPRPQHPAPPSQQYTAPNGGRGGPPPPGAGQGGRGGPPAAIPGRGGGTTDGSRLPPPPPPQAAPQSARLVPQEVHQVRSPPPPQQLAPAHNPDGGGTASASAAAGQAGAGDGGAARGMPVAGRGGALPHGGGRGSQSGYSGRGRGRGRGPGAQPGQQQSGGAPAVQQPLPSSRPAPQPRPPRSAAPPAAS</sequence>
<feature type="compositionally biased region" description="Low complexity" evidence="1">
    <location>
        <begin position="297"/>
        <end position="311"/>
    </location>
</feature>
<feature type="compositionally biased region" description="Basic residues" evidence="1">
    <location>
        <begin position="282"/>
        <end position="295"/>
    </location>
</feature>
<feature type="compositionally biased region" description="Acidic residues" evidence="1">
    <location>
        <begin position="312"/>
        <end position="328"/>
    </location>
</feature>
<dbReference type="SUPFAM" id="SSF81606">
    <property type="entry name" value="PP2C-like"/>
    <property type="match status" value="1"/>
</dbReference>
<comment type="caution">
    <text evidence="3">The sequence shown here is derived from an EMBL/GenBank/DDBJ whole genome shotgun (WGS) entry which is preliminary data.</text>
</comment>
<accession>A0A9D4TNM4</accession>
<feature type="compositionally biased region" description="Basic and acidic residues" evidence="1">
    <location>
        <begin position="396"/>
        <end position="406"/>
    </location>
</feature>
<reference evidence="3" key="1">
    <citation type="journal article" date="2019" name="Plant J.">
        <title>Chlorella vulgaris genome assembly and annotation reveals the molecular basis for metabolic acclimation to high light conditions.</title>
        <authorList>
            <person name="Cecchin M."/>
            <person name="Marcolungo L."/>
            <person name="Rossato M."/>
            <person name="Girolomoni L."/>
            <person name="Cosentino E."/>
            <person name="Cuine S."/>
            <person name="Li-Beisson Y."/>
            <person name="Delledonne M."/>
            <person name="Ballottari M."/>
        </authorList>
    </citation>
    <scope>NUCLEOTIDE SEQUENCE</scope>
    <source>
        <strain evidence="3">211/11P</strain>
    </source>
</reference>
<feature type="compositionally biased region" description="Low complexity" evidence="1">
    <location>
        <begin position="334"/>
        <end position="356"/>
    </location>
</feature>
<evidence type="ECO:0000313" key="3">
    <source>
        <dbReference type="EMBL" id="KAI3430416.1"/>
    </source>
</evidence>
<dbReference type="PANTHER" id="PTHR47992">
    <property type="entry name" value="PROTEIN PHOSPHATASE"/>
    <property type="match status" value="1"/>
</dbReference>
<dbReference type="Gene3D" id="3.60.40.10">
    <property type="entry name" value="PPM-type phosphatase domain"/>
    <property type="match status" value="1"/>
</dbReference>
<feature type="compositionally biased region" description="Gly residues" evidence="1">
    <location>
        <begin position="1406"/>
        <end position="1419"/>
    </location>
</feature>
<feature type="compositionally biased region" description="Polar residues" evidence="1">
    <location>
        <begin position="234"/>
        <end position="249"/>
    </location>
</feature>
<evidence type="ECO:0000313" key="4">
    <source>
        <dbReference type="Proteomes" id="UP001055712"/>
    </source>
</evidence>
<feature type="compositionally biased region" description="Low complexity" evidence="1">
    <location>
        <begin position="856"/>
        <end position="871"/>
    </location>
</feature>
<feature type="region of interest" description="Disordered" evidence="1">
    <location>
        <begin position="119"/>
        <end position="185"/>
    </location>
</feature>
<organism evidence="3 4">
    <name type="scientific">Chlorella vulgaris</name>
    <name type="common">Green alga</name>
    <dbReference type="NCBI Taxonomy" id="3077"/>
    <lineage>
        <taxon>Eukaryota</taxon>
        <taxon>Viridiplantae</taxon>
        <taxon>Chlorophyta</taxon>
        <taxon>core chlorophytes</taxon>
        <taxon>Trebouxiophyceae</taxon>
        <taxon>Chlorellales</taxon>
        <taxon>Chlorellaceae</taxon>
        <taxon>Chlorella clade</taxon>
        <taxon>Chlorella</taxon>
    </lineage>
</organism>
<feature type="compositionally biased region" description="Basic and acidic residues" evidence="1">
    <location>
        <begin position="819"/>
        <end position="835"/>
    </location>
</feature>
<feature type="compositionally biased region" description="Low complexity" evidence="1">
    <location>
        <begin position="1435"/>
        <end position="1454"/>
    </location>
</feature>
<dbReference type="CDD" id="cd00143">
    <property type="entry name" value="PP2Cc"/>
    <property type="match status" value="1"/>
</dbReference>
<feature type="compositionally biased region" description="Low complexity" evidence="1">
    <location>
        <begin position="1098"/>
        <end position="1121"/>
    </location>
</feature>
<dbReference type="OrthoDB" id="10264738at2759"/>
<feature type="compositionally biased region" description="Acidic residues" evidence="1">
    <location>
        <begin position="357"/>
        <end position="367"/>
    </location>
</feature>
<name>A0A9D4TNM4_CHLVU</name>
<feature type="compositionally biased region" description="Gly residues" evidence="1">
    <location>
        <begin position="1039"/>
        <end position="1049"/>
    </location>
</feature>